<proteinExistence type="predicted"/>
<dbReference type="Proteomes" id="UP000518887">
    <property type="component" value="Unassembled WGS sequence"/>
</dbReference>
<dbReference type="AlphaFoldDB" id="A0A7W8GBJ1"/>
<feature type="region of interest" description="Disordered" evidence="1">
    <location>
        <begin position="398"/>
        <end position="435"/>
    </location>
</feature>
<evidence type="ECO:0000256" key="1">
    <source>
        <dbReference type="SAM" id="MobiDB-lite"/>
    </source>
</evidence>
<dbReference type="InterPro" id="IPR006427">
    <property type="entry name" value="Portal_HK97"/>
</dbReference>
<dbReference type="EMBL" id="JACHFQ010000011">
    <property type="protein sequence ID" value="MBB5227438.1"/>
    <property type="molecule type" value="Genomic_DNA"/>
</dbReference>
<dbReference type="Pfam" id="PF04860">
    <property type="entry name" value="Phage_portal"/>
    <property type="match status" value="1"/>
</dbReference>
<organism evidence="2 3">
    <name type="scientific">Treponema ruminis</name>
    <dbReference type="NCBI Taxonomy" id="744515"/>
    <lineage>
        <taxon>Bacteria</taxon>
        <taxon>Pseudomonadati</taxon>
        <taxon>Spirochaetota</taxon>
        <taxon>Spirochaetia</taxon>
        <taxon>Spirochaetales</taxon>
        <taxon>Treponemataceae</taxon>
        <taxon>Treponema</taxon>
    </lineage>
</organism>
<reference evidence="2 3" key="1">
    <citation type="submission" date="2020-08" db="EMBL/GenBank/DDBJ databases">
        <title>Genomic Encyclopedia of Type Strains, Phase IV (KMG-IV): sequencing the most valuable type-strain genomes for metagenomic binning, comparative biology and taxonomic classification.</title>
        <authorList>
            <person name="Goeker M."/>
        </authorList>
    </citation>
    <scope>NUCLEOTIDE SEQUENCE [LARGE SCALE GENOMIC DNA]</scope>
    <source>
        <strain evidence="2 3">DSM 103462</strain>
    </source>
</reference>
<evidence type="ECO:0000313" key="3">
    <source>
        <dbReference type="Proteomes" id="UP000518887"/>
    </source>
</evidence>
<accession>A0A7W8GBJ1</accession>
<protein>
    <submittedName>
        <fullName evidence="2">HK97 family phage portal protein</fullName>
    </submittedName>
</protein>
<comment type="caution">
    <text evidence="2">The sequence shown here is derived from an EMBL/GenBank/DDBJ whole genome shotgun (WGS) entry which is preliminary data.</text>
</comment>
<keyword evidence="3" id="KW-1185">Reference proteome</keyword>
<sequence length="435" mass="49764">MKLFGFEIRKTPSNTTVKNDTDSIPLSHYDGGDIFYFSPYMTVGEMLANTTLASCVYIISDAVASLSFNVYRNVNGSRERALDLPLYRLLTRRPNPDDTPFIFKKKVLLHLLLKGNAFIFVERDRNYNPTALYTLDPSSVDIKKTPEGEIYYIYHTSTGTYKYNRDTILHIPAIRYNRLKGFSPIEYATHSAKTGLELDEYTATYFDGGIHSKMILTVPKEVTNWTKENSDELAERFLKSYGGKENANKPVILNKGLTAQPLQLGGNTDSQLVELRAFSEKEIAKIYRVPLFMLGKDSAKFTNMEQFNTFFLQHTLTPWLVLLNQYFSQLIPSWMQDDCYAEFDPNTILRADANTRFNNYIKGLTNGIYTLNQIYAMENLPRVDEPFAEKHYMQVNMAPIDGNGTSSDSDNPDNQEPKEVNPNENNDFSNPKQEE</sequence>
<name>A0A7W8GBJ1_9SPIR</name>
<feature type="compositionally biased region" description="Polar residues" evidence="1">
    <location>
        <begin position="403"/>
        <end position="414"/>
    </location>
</feature>
<gene>
    <name evidence="2" type="ORF">HNP76_002838</name>
</gene>
<dbReference type="InterPro" id="IPR006944">
    <property type="entry name" value="Phage/GTA_portal"/>
</dbReference>
<dbReference type="RefSeq" id="WP_184661679.1">
    <property type="nucleotide sequence ID" value="NZ_CP031518.1"/>
</dbReference>
<evidence type="ECO:0000313" key="2">
    <source>
        <dbReference type="EMBL" id="MBB5227438.1"/>
    </source>
</evidence>
<feature type="compositionally biased region" description="Polar residues" evidence="1">
    <location>
        <begin position="422"/>
        <end position="435"/>
    </location>
</feature>
<dbReference type="NCBIfam" id="TIGR01537">
    <property type="entry name" value="portal_HK97"/>
    <property type="match status" value="1"/>
</dbReference>